<dbReference type="EMBL" id="RIBY02002500">
    <property type="protein sequence ID" value="KAH9810898.1"/>
    <property type="molecule type" value="Genomic_DNA"/>
</dbReference>
<evidence type="ECO:0000313" key="1">
    <source>
        <dbReference type="EMBL" id="KAH9810898.1"/>
    </source>
</evidence>
<keyword evidence="2" id="KW-1185">Reference proteome</keyword>
<dbReference type="Proteomes" id="UP001138500">
    <property type="component" value="Unassembled WGS sequence"/>
</dbReference>
<dbReference type="AlphaFoldDB" id="A0A9W7SIL4"/>
<protein>
    <submittedName>
        <fullName evidence="1">Uncharacterized protein</fullName>
    </submittedName>
</protein>
<name>A0A9W7SIL4_9PEZI</name>
<reference evidence="1 2" key="2">
    <citation type="journal article" date="2021" name="Curr. Genet.">
        <title>Genetic response to nitrogen starvation in the aggressive Eucalyptus foliar pathogen Teratosphaeria destructans.</title>
        <authorList>
            <person name="Havenga M."/>
            <person name="Wingfield B.D."/>
            <person name="Wingfield M.J."/>
            <person name="Dreyer L.L."/>
            <person name="Roets F."/>
            <person name="Aylward J."/>
        </authorList>
    </citation>
    <scope>NUCLEOTIDE SEQUENCE [LARGE SCALE GENOMIC DNA]</scope>
    <source>
        <strain evidence="1">CMW44962</strain>
    </source>
</reference>
<proteinExistence type="predicted"/>
<gene>
    <name evidence="1" type="ORF">Tdes44962_MAKER05925</name>
</gene>
<reference evidence="1 2" key="1">
    <citation type="journal article" date="2018" name="IMA Fungus">
        <title>IMA Genome-F 10: Nine draft genome sequences of Claviceps purpurea s.lat., including C. arundinis, C. humidiphila, and C. cf. spartinae, pseudomolecules for the pitch canker pathogen Fusarium circinatum, draft genome of Davidsoniella eucalypti, Grosmannia galeiformis, Quambalaria eucalypti, and Teratosphaeria destructans.</title>
        <authorList>
            <person name="Wingfield B.D."/>
            <person name="Liu M."/>
            <person name="Nguyen H.D."/>
            <person name="Lane F.A."/>
            <person name="Morgan S.W."/>
            <person name="De Vos L."/>
            <person name="Wilken P.M."/>
            <person name="Duong T.A."/>
            <person name="Aylward J."/>
            <person name="Coetzee M.P."/>
            <person name="Dadej K."/>
            <person name="De Beer Z.W."/>
            <person name="Findlay W."/>
            <person name="Havenga M."/>
            <person name="Kolarik M."/>
            <person name="Menzies J.G."/>
            <person name="Naidoo K."/>
            <person name="Pochopski O."/>
            <person name="Shoukouhi P."/>
            <person name="Santana Q.C."/>
            <person name="Seifert K.A."/>
            <person name="Soal N."/>
            <person name="Steenkamp E.T."/>
            <person name="Tatham C.T."/>
            <person name="van der Nest M.A."/>
            <person name="Wingfield M.J."/>
        </authorList>
    </citation>
    <scope>NUCLEOTIDE SEQUENCE [LARGE SCALE GENOMIC DNA]</scope>
    <source>
        <strain evidence="1">CMW44962</strain>
    </source>
</reference>
<accession>A0A9W7SIL4</accession>
<organism evidence="1 2">
    <name type="scientific">Teratosphaeria destructans</name>
    <dbReference type="NCBI Taxonomy" id="418781"/>
    <lineage>
        <taxon>Eukaryota</taxon>
        <taxon>Fungi</taxon>
        <taxon>Dikarya</taxon>
        <taxon>Ascomycota</taxon>
        <taxon>Pezizomycotina</taxon>
        <taxon>Dothideomycetes</taxon>
        <taxon>Dothideomycetidae</taxon>
        <taxon>Mycosphaerellales</taxon>
        <taxon>Teratosphaeriaceae</taxon>
        <taxon>Teratosphaeria</taxon>
    </lineage>
</organism>
<comment type="caution">
    <text evidence="1">The sequence shown here is derived from an EMBL/GenBank/DDBJ whole genome shotgun (WGS) entry which is preliminary data.</text>
</comment>
<sequence length="93" mass="10551">MDWQEEQRVQRGVSQAWLPRAQIDPSDFTCRKVVGEIHRPEAGASADIQTSLRVVDGREDEAVAICHAEQVMLKIQAICFALVLIPRWLVRVL</sequence>
<evidence type="ECO:0000313" key="2">
    <source>
        <dbReference type="Proteomes" id="UP001138500"/>
    </source>
</evidence>